<proteinExistence type="predicted"/>
<accession>A0A9P8VZM1</accession>
<dbReference type="InterPro" id="IPR025676">
    <property type="entry name" value="Clr5_dom"/>
</dbReference>
<comment type="caution">
    <text evidence="3">The sequence shown here is derived from an EMBL/GenBank/DDBJ whole genome shotgun (WGS) entry which is preliminary data.</text>
</comment>
<dbReference type="PANTHER" id="PTHR38788">
    <property type="entry name" value="CLR5 DOMAIN-CONTAINING PROTEIN"/>
    <property type="match status" value="1"/>
</dbReference>
<organism evidence="3 4">
    <name type="scientific">Thelonectria olida</name>
    <dbReference type="NCBI Taxonomy" id="1576542"/>
    <lineage>
        <taxon>Eukaryota</taxon>
        <taxon>Fungi</taxon>
        <taxon>Dikarya</taxon>
        <taxon>Ascomycota</taxon>
        <taxon>Pezizomycotina</taxon>
        <taxon>Sordariomycetes</taxon>
        <taxon>Hypocreomycetidae</taxon>
        <taxon>Hypocreales</taxon>
        <taxon>Nectriaceae</taxon>
        <taxon>Thelonectria</taxon>
    </lineage>
</organism>
<evidence type="ECO:0000256" key="1">
    <source>
        <dbReference type="SAM" id="MobiDB-lite"/>
    </source>
</evidence>
<gene>
    <name evidence="3" type="ORF">B0T10DRAFT_565191</name>
</gene>
<dbReference type="EMBL" id="JAGPYM010000024">
    <property type="protein sequence ID" value="KAH6881018.1"/>
    <property type="molecule type" value="Genomic_DNA"/>
</dbReference>
<dbReference type="Pfam" id="PF14420">
    <property type="entry name" value="Clr5"/>
    <property type="match status" value="1"/>
</dbReference>
<reference evidence="3 4" key="1">
    <citation type="journal article" date="2021" name="Nat. Commun.">
        <title>Genetic determinants of endophytism in the Arabidopsis root mycobiome.</title>
        <authorList>
            <person name="Mesny F."/>
            <person name="Miyauchi S."/>
            <person name="Thiergart T."/>
            <person name="Pickel B."/>
            <person name="Atanasova L."/>
            <person name="Karlsson M."/>
            <person name="Huettel B."/>
            <person name="Barry K.W."/>
            <person name="Haridas S."/>
            <person name="Chen C."/>
            <person name="Bauer D."/>
            <person name="Andreopoulos W."/>
            <person name="Pangilinan J."/>
            <person name="LaButti K."/>
            <person name="Riley R."/>
            <person name="Lipzen A."/>
            <person name="Clum A."/>
            <person name="Drula E."/>
            <person name="Henrissat B."/>
            <person name="Kohler A."/>
            <person name="Grigoriev I.V."/>
            <person name="Martin F.M."/>
            <person name="Hacquard S."/>
        </authorList>
    </citation>
    <scope>NUCLEOTIDE SEQUENCE [LARGE SCALE GENOMIC DNA]</scope>
    <source>
        <strain evidence="3 4">MPI-CAGE-CH-0241</strain>
    </source>
</reference>
<feature type="domain" description="Clr5" evidence="2">
    <location>
        <begin position="18"/>
        <end position="69"/>
    </location>
</feature>
<evidence type="ECO:0000313" key="3">
    <source>
        <dbReference type="EMBL" id="KAH6881018.1"/>
    </source>
</evidence>
<dbReference type="AlphaFoldDB" id="A0A9P8VZM1"/>
<sequence length="155" mass="18128">MAESGPTTPFPFRPQCLQDWEDRRSLLTRLWWEEDKTLPAVMDIMKRDHGFEATAKQYMRIFGQWNLKKNVQKDEMIFMAQVQQRRNQEGKATDFTIRDRPVPPENIHRFMHRTNMAETSPGSAGSTPADIQSSESRETAHYPARLNSLSKMTRK</sequence>
<dbReference type="PANTHER" id="PTHR38788:SF3">
    <property type="entry name" value="CLR5 DOMAIN-CONTAINING PROTEIN"/>
    <property type="match status" value="1"/>
</dbReference>
<keyword evidence="4" id="KW-1185">Reference proteome</keyword>
<dbReference type="OrthoDB" id="5308957at2759"/>
<name>A0A9P8VZM1_9HYPO</name>
<feature type="compositionally biased region" description="Basic and acidic residues" evidence="1">
    <location>
        <begin position="86"/>
        <end position="108"/>
    </location>
</feature>
<protein>
    <submittedName>
        <fullName evidence="3">Clr5 domain-containing protein</fullName>
    </submittedName>
</protein>
<evidence type="ECO:0000313" key="4">
    <source>
        <dbReference type="Proteomes" id="UP000777438"/>
    </source>
</evidence>
<evidence type="ECO:0000259" key="2">
    <source>
        <dbReference type="Pfam" id="PF14420"/>
    </source>
</evidence>
<feature type="region of interest" description="Disordered" evidence="1">
    <location>
        <begin position="84"/>
        <end position="155"/>
    </location>
</feature>
<dbReference type="Proteomes" id="UP000777438">
    <property type="component" value="Unassembled WGS sequence"/>
</dbReference>
<feature type="compositionally biased region" description="Polar residues" evidence="1">
    <location>
        <begin position="116"/>
        <end position="134"/>
    </location>
</feature>